<sequence length="194" mass="23063">MHQEREAARLKQQQDELLRQKAEVLARQQQEETARLKQEELRHIAHQKEQQLKQQREAHERLCLEQKRILEEQKRQEEARKLEEQRKEMEKVRAIREQQSRKQREAREAFNVMKEKADSFPIPIHLAGCHTLTKLVNHLPFPSLYLPYTNNLKCETIGLPRIGPTQKEVLIQAVEAISQIEISDVLVVFNKFFC</sequence>
<protein>
    <submittedName>
        <fullName evidence="4">Adenylate kinase 7b</fullName>
    </submittedName>
</protein>
<organism evidence="4">
    <name type="scientific">Onchocerca flexuosa</name>
    <dbReference type="NCBI Taxonomy" id="387005"/>
    <lineage>
        <taxon>Eukaryota</taxon>
        <taxon>Metazoa</taxon>
        <taxon>Ecdysozoa</taxon>
        <taxon>Nematoda</taxon>
        <taxon>Chromadorea</taxon>
        <taxon>Rhabditida</taxon>
        <taxon>Spirurina</taxon>
        <taxon>Spiruromorpha</taxon>
        <taxon>Filarioidea</taxon>
        <taxon>Onchocercidae</taxon>
        <taxon>Onchocerca</taxon>
    </lineage>
</organism>
<dbReference type="AlphaFoldDB" id="A0A183HKD8"/>
<evidence type="ECO:0000313" key="2">
    <source>
        <dbReference type="EMBL" id="VDO53328.1"/>
    </source>
</evidence>
<keyword evidence="1" id="KW-0175">Coiled coil</keyword>
<keyword evidence="3" id="KW-1185">Reference proteome</keyword>
<proteinExistence type="predicted"/>
<dbReference type="EMBL" id="UZAJ01008652">
    <property type="protein sequence ID" value="VDO53328.1"/>
    <property type="molecule type" value="Genomic_DNA"/>
</dbReference>
<reference evidence="4" key="1">
    <citation type="submission" date="2016-06" db="UniProtKB">
        <authorList>
            <consortium name="WormBaseParasite"/>
        </authorList>
    </citation>
    <scope>IDENTIFICATION</scope>
</reference>
<reference evidence="2 3" key="2">
    <citation type="submission" date="2018-11" db="EMBL/GenBank/DDBJ databases">
        <authorList>
            <consortium name="Pathogen Informatics"/>
        </authorList>
    </citation>
    <scope>NUCLEOTIDE SEQUENCE [LARGE SCALE GENOMIC DNA]</scope>
</reference>
<dbReference type="WBParaSite" id="OFLC_0000794901-mRNA-1">
    <property type="protein sequence ID" value="OFLC_0000794901-mRNA-1"/>
    <property type="gene ID" value="OFLC_0000794901"/>
</dbReference>
<dbReference type="STRING" id="387005.A0A183HKD8"/>
<feature type="coiled-coil region" evidence="1">
    <location>
        <begin position="3"/>
        <end position="102"/>
    </location>
</feature>
<gene>
    <name evidence="2" type="ORF">OFLC_LOCUS7950</name>
</gene>
<name>A0A183HKD8_9BILA</name>
<accession>A0A183HKD8</accession>
<evidence type="ECO:0000256" key="1">
    <source>
        <dbReference type="SAM" id="Coils"/>
    </source>
</evidence>
<dbReference type="Proteomes" id="UP000267606">
    <property type="component" value="Unassembled WGS sequence"/>
</dbReference>
<evidence type="ECO:0000313" key="4">
    <source>
        <dbReference type="WBParaSite" id="OFLC_0000794901-mRNA-1"/>
    </source>
</evidence>
<evidence type="ECO:0000313" key="3">
    <source>
        <dbReference type="Proteomes" id="UP000267606"/>
    </source>
</evidence>